<dbReference type="Gene3D" id="1.10.1200.10">
    <property type="entry name" value="ACP-like"/>
    <property type="match status" value="4"/>
</dbReference>
<dbReference type="InterPro" id="IPR001242">
    <property type="entry name" value="Condensation_dom"/>
</dbReference>
<dbReference type="EMBL" id="JAGGMS010000001">
    <property type="protein sequence ID" value="MBP2181193.1"/>
    <property type="molecule type" value="Genomic_DNA"/>
</dbReference>
<comment type="caution">
    <text evidence="6">The sequence shown here is derived from an EMBL/GenBank/DDBJ whole genome shotgun (WGS) entry which is preliminary data.</text>
</comment>
<dbReference type="InterPro" id="IPR013217">
    <property type="entry name" value="Methyltransf_12"/>
</dbReference>
<dbReference type="SUPFAM" id="SSF56801">
    <property type="entry name" value="Acetyl-CoA synthetase-like"/>
    <property type="match status" value="4"/>
</dbReference>
<feature type="domain" description="Carrier" evidence="5">
    <location>
        <begin position="3352"/>
        <end position="3427"/>
    </location>
</feature>
<evidence type="ECO:0000256" key="1">
    <source>
        <dbReference type="ARBA" id="ARBA00001957"/>
    </source>
</evidence>
<dbReference type="Gene3D" id="3.40.50.150">
    <property type="entry name" value="Vaccinia Virus protein VP39"/>
    <property type="match status" value="2"/>
</dbReference>
<evidence type="ECO:0000259" key="5">
    <source>
        <dbReference type="PROSITE" id="PS50075"/>
    </source>
</evidence>
<feature type="domain" description="Carrier" evidence="5">
    <location>
        <begin position="1917"/>
        <end position="1991"/>
    </location>
</feature>
<sequence length="4884" mass="530045">MTGQYTEPGRFDAEQARLIAEFGRDDREVPELTWPVAFEAQARRTPDAIALVCEDERLTYRELNAAANRLARLLHHRGVRAEDVVGVALPRTPLLVIALLGVMKAGAAYLPLDLDHPEDRLAYMLTDSGAGQVLSTKDLAGELPAGVEPILLDDRVLKAFDDADVDSPQELGRAAYVIYTSGSTGRPKGVVLSHDGIGSLIATATDRLGIGPESRVVQFASVGFDVAVWDLVMSLCVGGRAILVPSHRRVAGPELTGYILENQATHMILPPSLVAALPPECELPEGAVLVVGTETVPPELIARWSRRLRVVAAYGLTEATVNSTLWLAEPEWTGPVPIGKPDPNTRCYILDDDLRPVPIGAEGELYVGGRGLARGYAGRSGLTAERFVADPFGDPGDRMYRTGDRARWRPDGNIDFLGRADHQVKIRGHRVEPGEIESVLARHESVARVAVVPREVKPGDRRLVAYVVPETAKQNPETELAQVSQWKGLHELLYSVADDEGFSGWNSTYDGEALPLEDMRSWRTATVDRIRELRPRRVLEIGVGSGLILSEVAPSCEAYWGLDLSEEVIEVLGQRLSPDLADKVELRAQPAHDFSGLPAEFFDTVVINSVAQYFPSVGYFADVVRQAAGLLAPGGSLFLGDIRNLRTLRALCAAVEVERHGENASAVAVDAAVAWEGELLLDPDFFPALAAELGGSADVRLKRADYDNELSRHRYDVVLHLDPVDNVLSTQDLNWPGFDALRERLTTEKPEILRLTGIPNARLAPDLAALRAVDGGDEPPASADPEAVAQLAAELGYETALTWSGDALNGEFDAVLTAPGVSAGTVYRPATSEFRDPAAYANTPAAFRDAGLLMKALRAYTEDRLPAYLVPSAFVPLESLPIMTNGKLDRAALPMPDFGALSTGRAPRTPREHLLCELYADVLGLETVGIEDDFFMLGGDSITSIRLVLGAARLGLELTPRQVFSHRTVEKLAGVAVAKTGEAVPEPEIATIELSQDELAGFGDVEEVLPVTPLQEGFFFHARFDPDAGDVYTIQEIFDLEGPMDAAALRQAVQGLLDRHGSLRSGFRQREDGQVVQVVTAHAELPWREVASEAELAEDRTTPFHLERPPLVRATLVRGERLAITFHHIVADGWSVVVLVRELLARYGPAAELPPTSSRRAYLASLAARDHDAARAAWRSALSGVDEPTLLVQSAREGARRQPEKVHLHLSERTTSRLVSRTRERGLTVGTVLHGAWGLLLGHLTGRDDLVFGNTVSGRGAEVEGIESAVGLFINTVPLRFRFTPGDTLAETLSRLQREQAALLDHQHLGLAELQRMTGAQGELFDTLVVVENYPQAGEVGGTLRVTGVEIVDAVHYPVALIVTPGQRLEFSLKYDAARLAPAQAEALAARFVRLLEAIAADPDQPVARVSLLSAAERERIESRHATTQDVPEKTLVQAFAQQVARTPGATAVIAGDTALSYAELDLRAESLANRLRARGAGPEEIVAVAVPRSAELMIALLGVLKSGAAYLPVDPDYPADRISFMLADSGARLIVGDPLGDIESVPVDGSAESAVDGVPAGPDNPAYLIYTSGSTGRPKGVVVTHRAIVNRLAWMQDEYGLTSEDRVLQKTPSSFDVSVWEFFWPLCEGAAVVFARPDGHRDPAYLADLVRERGVTTMHFVPSMLAAFLAADEVTADPSWAASLRRVFTSGEALPGAAAFRWDALTGIPLHNLYGPTEAAVDVTYQRFDGALDTTVPIGRPVWNTRLYVLDPALRPVPDGVPGELYLAGVQLARGYHARPELTADRFVADPFGTPGSRMYRTGDLVSRRADGVLDYLGRTDRQVKIRGNRIELGEVEAALAAQPGVTRAAVVAKDGRLVAYVVGSCEPDELAEVLPAPMIPSAFVQLDELPLTPSGKLDTAALPAPEQPRSVGKRAPETARERLLVEIFAEVLGLATVSADDDFFLLGGDSISSISVSSRARAAGLVLSPSDVFARRTPAALAEHATVADGSTVDYGVELIELSDAEQAQIRRTSPGPVTEVWPLSPLQEGLFFHSAYDDSGIDVYTVQEAIDFDRRLDLDRLRAACTTLLARHPSVRAGFTSQGLPRPVQFVLAEAEPPVSEVDLTGLTEAEEAERLAALMAEDRALRFDLSAPPLFRVLLVRLGNGRDRVVLHRHLLLWDGWSAWLFIEQLLALYSADAALPAAGSYRDYLVWLENQDIEVATAAWRRALAGLEEPTLIGPAERPGDPVTPTNLDAVFTAEETDRLREQARLHGVTMNSVLNAAWALVLSGVLGRYDVVFGAAVAGRPTGVPDIESIVGLFLNTVPVRVTLDPRERVADLLRRLQDERMALNPYEFMSLGVVQSESGHRQLFDTLFVLRNADGEDRFAELRDRHGVTALANFDATHYPLTLVLTPGERMGVTLSYRDDVLEAGTAAALLERYTGLVREMIGDLSARVGTLGAPTPEQRRELEATWSGRQHELPRDTVADFLESQAARTPDATALVFGDEVLSYAELDTRINRMARLLLAHGAGPERVVALGLPRSIDMVVALFAVLRTGAAYLPLELDYPADRLALMLDDAEPWCVVTTSGVRAAQLSTGQARDWLLLDELDLDVHVGHSLSDVERPGFERDRADRMEHPAYVIYTSGSTGRPKGVVTPYRGLTNMQLNHQEAIFGPAVAGAGGRRLRIAHTVSFGFDMSWEELLWLVEGHEVHICDEELRRDAEALVSYCDTHRIDVVNVTPTYAHLLFEQGLLERGEGRHRPVLVLLGGEAVSDQVWSRLLETEDTYGYNLYGPTEYTINTLGGGTTDSRTPTVGRPIWNTDAYILDAWLRPVPDGVAGELYISGAGLARGYLRRPALTAGRFVADPFGDVGGGRMYRTGDLVRRRPDGIIDFLGRTDDQVKVRGYRVELGEIESVLGGFDEVARAAVIARPDPSAPGLKRLVGYVVPARPTGEARAEAEAAQIGEWQQVYSDEYTEIPVAVFEEDFAGWDSSYDGLPIPLEHMREWRQATVDRITELRPRRVLEIGVGTGLLLGKLAPLAEEYWGTDFAAPVIEKLRAELAAEPDLAAKVNLRCRPAHELDGLPAGRFDTIVINSVIQYFPSAEYLTRVLTGALDLLAPGGALFVGDVRNLRLITHFHTAIRGGEDAAAVERSVAMEKELLLDPDYFAALAAEVPGVRAEIRTKRARHHNELSRYRYDVVLRREPVSTVDLSDVPREPWPGVEQLEARLREHTGPMRVGSIPDARLSPDAVEQEDVHELGASLGYHVHTTWSDGGFEAVFTLEGGPTAGLYRPGGAAEHANDPSAARGTGALVAKLRADLKQSLPDYMVPSALVVLDELPLTDNGKLDVKALPEADPAVRLTESRAPRTPAEEVLCTLFAEVLGLPEVGVEHNFFDLGGHSLLATRLISRARTDLGAELAIRDLFEAPTPADLALRTGSTSDRPAISPVERPSLVPLSSAQQRLWLLDRMGGGAGYHFPLVVRLTGALDVAALRAALGDVLRRHEVLRTVFPERDGEPHQLVLDAPEPEFVVRDVPEVPDLDELVRRPFDLGRQVPIRVDVLRLGPDDHVLAILLHHIATDEWSDRPFLADLATAYRARLDGAAPDWSPLPVQYADYTLWQRALLSGPSGERQERFWAETLRELPDELLLPVDRPRPARPTGRGGRVRVEVPDRIARPLRELAAESGASMFMVAHAAVATLLHRLGAGADIPLGAPVAGRADAALEDLVGFFVNTLVLRADLSGDPAFGEVLARVREASFAAFEHQDLPFERVVEVVNPERVTGRNPLFQVMVAYHHRPGGEPDVLGLPTEWLDTDLGVSQFDLGFVVIDRPEAGELSVQLNYSAELFDARTAESLADRLVRVLDQVGHEPRRPVGTLEVLTDAERDQVLHSFNDTARAVPPETLTELFVRRVQLAPDAVAVVDRARSVTYRQLDEQADRVAALLAAHGTGPESVVGIAVPKSIEMVATVLAVLKLGAAYLPLDLAHPGDRIAYLLTDSGARLVVATRADDLPSVAGVTRLDLDAVDLPDAPPLGAGPARLDSACYVIYTSGSTGRPKGVVVPHEGIASLAATAVERMHASADSRVLQFASVGFDVAAFELTMALCVGGRLVIAPDEVRVAGPELTDFLRERRITHMILPPSLVSALPPDCDLPDGSTILVGTEVVPPDVIERWAHRLNLLVAYGLTEATVNSTLWRAEHGHRGAVPIGVPDPNTTAYVLDPALRPVPPGVVGELYIAGRGLARGYLGRPGLSAERFVACPFGAPGSRMYRTGDRARWRADGNLDFLGRVDDQVKIRGFRIEPGEVAAALTRHPSIAQAAVTVDQTGDVARLVGYLVPTTPGRVDQRDLRTHLAELLPEYMIPALLIELDGPLPLTPNGKLDRRALPAPDFAALTGDDQPATPAQEAVATLVAEVLGLPRVGLHDNFFTLGGHSMASMRLIARIRADLGAQLRIRDVFDAPTVAGLADLLTAATAPTPTRAGLRAEPRPERVPLAPAQRHRWAEYRAAGPRPGYDIAMAMRSPAFDEAALDAALHDVFTRHEPLSTVFEEAGDEVWQRLRDPGRILETAHGDLEALVLEGGDLTTDPPARFRLVPLDSGEQALLFTAYYVGVDEWSVVPLLRDLDTAYAARLAGRAPEFAPLPVGYADYGRWAREHDGRHLGYWCQVLRGLPTDLALPVDRPRPADPTRRGDFVEFTIEPDLHDDLDALAQQTGTSLFMVLQAALATLLTRLGAGTDLPIGALVAGREDDRLTDLVGCFFNTVVLRTDTNGEPTFVELLARVRETDLSAFEHQDAAFADVLAEVPGWRGPQVVLVHHESVAALELSGQDARYESVRLGTTHAELTLSFFEAPGAVPCYLSYATDLFDAGTATRLAGALLEVLAEVVAAPETPVKENRG</sequence>
<comment type="cofactor">
    <cofactor evidence="1">
        <name>pantetheine 4'-phosphate</name>
        <dbReference type="ChEBI" id="CHEBI:47942"/>
    </cofactor>
</comment>
<dbReference type="Pfam" id="PF08241">
    <property type="entry name" value="Methyltransf_11"/>
    <property type="match status" value="1"/>
</dbReference>
<organism evidence="6 7">
    <name type="scientific">Amycolatopsis magusensis</name>
    <dbReference type="NCBI Taxonomy" id="882444"/>
    <lineage>
        <taxon>Bacteria</taxon>
        <taxon>Bacillati</taxon>
        <taxon>Actinomycetota</taxon>
        <taxon>Actinomycetes</taxon>
        <taxon>Pseudonocardiales</taxon>
        <taxon>Pseudonocardiaceae</taxon>
        <taxon>Amycolatopsis</taxon>
    </lineage>
</organism>
<dbReference type="CDD" id="cd02440">
    <property type="entry name" value="AdoMet_MTases"/>
    <property type="match status" value="2"/>
</dbReference>
<dbReference type="InterPro" id="IPR036736">
    <property type="entry name" value="ACP-like_sf"/>
</dbReference>
<evidence type="ECO:0000256" key="2">
    <source>
        <dbReference type="ARBA" id="ARBA00022450"/>
    </source>
</evidence>
<dbReference type="CDD" id="cd05930">
    <property type="entry name" value="A_NRPS"/>
    <property type="match status" value="1"/>
</dbReference>
<dbReference type="SUPFAM" id="SSF53335">
    <property type="entry name" value="S-adenosyl-L-methionine-dependent methyltransferases"/>
    <property type="match status" value="2"/>
</dbReference>
<dbReference type="CDD" id="cd19540">
    <property type="entry name" value="LCL_NRPS-like"/>
    <property type="match status" value="1"/>
</dbReference>
<dbReference type="InterPro" id="IPR042099">
    <property type="entry name" value="ANL_N_sf"/>
</dbReference>
<dbReference type="Pfam" id="PF00501">
    <property type="entry name" value="AMP-binding"/>
    <property type="match status" value="4"/>
</dbReference>
<dbReference type="Pfam" id="PF00550">
    <property type="entry name" value="PP-binding"/>
    <property type="match status" value="4"/>
</dbReference>
<dbReference type="InterPro" id="IPR025110">
    <property type="entry name" value="AMP-bd_C"/>
</dbReference>
<dbReference type="Pfam" id="PF00668">
    <property type="entry name" value="Condensation"/>
    <property type="match status" value="4"/>
</dbReference>
<keyword evidence="2" id="KW-0596">Phosphopantetheine</keyword>
<dbReference type="PROSITE" id="PS50075">
    <property type="entry name" value="CARRIER"/>
    <property type="match status" value="4"/>
</dbReference>
<dbReference type="NCBIfam" id="NF003417">
    <property type="entry name" value="PRK04813.1"/>
    <property type="match status" value="6"/>
</dbReference>
<dbReference type="Gene3D" id="3.30.559.10">
    <property type="entry name" value="Chloramphenicol acetyltransferase-like domain"/>
    <property type="match status" value="4"/>
</dbReference>
<dbReference type="InterPro" id="IPR000873">
    <property type="entry name" value="AMP-dep_synth/lig_dom"/>
</dbReference>
<reference evidence="6 7" key="1">
    <citation type="submission" date="2021-03" db="EMBL/GenBank/DDBJ databases">
        <title>Sequencing the genomes of 1000 actinobacteria strains.</title>
        <authorList>
            <person name="Klenk H.-P."/>
        </authorList>
    </citation>
    <scope>NUCLEOTIDE SEQUENCE [LARGE SCALE GENOMIC DNA]</scope>
    <source>
        <strain evidence="6 7">DSM 45510</strain>
    </source>
</reference>
<accession>A0ABS4PQQ9</accession>
<protein>
    <submittedName>
        <fullName evidence="6">Amino acid adenylation domain-containing protein</fullName>
    </submittedName>
</protein>
<dbReference type="Gene3D" id="3.30.559.30">
    <property type="entry name" value="Nonribosomal peptide synthetase, condensation domain"/>
    <property type="match status" value="4"/>
</dbReference>
<dbReference type="InterPro" id="IPR023213">
    <property type="entry name" value="CAT-like_dom_sf"/>
</dbReference>
<evidence type="ECO:0000256" key="4">
    <source>
        <dbReference type="ARBA" id="ARBA00022737"/>
    </source>
</evidence>
<feature type="domain" description="Carrier" evidence="5">
    <location>
        <begin position="4385"/>
        <end position="4460"/>
    </location>
</feature>
<evidence type="ECO:0000256" key="3">
    <source>
        <dbReference type="ARBA" id="ARBA00022553"/>
    </source>
</evidence>
<dbReference type="PANTHER" id="PTHR45527:SF1">
    <property type="entry name" value="FATTY ACID SYNTHASE"/>
    <property type="match status" value="1"/>
</dbReference>
<dbReference type="PANTHER" id="PTHR45527">
    <property type="entry name" value="NONRIBOSOMAL PEPTIDE SYNTHETASE"/>
    <property type="match status" value="1"/>
</dbReference>
<evidence type="ECO:0000313" key="6">
    <source>
        <dbReference type="EMBL" id="MBP2181193.1"/>
    </source>
</evidence>
<name>A0ABS4PQQ9_9PSEU</name>
<dbReference type="InterPro" id="IPR045851">
    <property type="entry name" value="AMP-bd_C_sf"/>
</dbReference>
<dbReference type="InterPro" id="IPR009081">
    <property type="entry name" value="PP-bd_ACP"/>
</dbReference>
<dbReference type="Pfam" id="PF13193">
    <property type="entry name" value="AMP-binding_C"/>
    <property type="match status" value="3"/>
</dbReference>
<evidence type="ECO:0000313" key="7">
    <source>
        <dbReference type="Proteomes" id="UP000741013"/>
    </source>
</evidence>
<dbReference type="InterPro" id="IPR020806">
    <property type="entry name" value="PKS_PP-bd"/>
</dbReference>
<dbReference type="SMART" id="SM00823">
    <property type="entry name" value="PKS_PP"/>
    <property type="match status" value="4"/>
</dbReference>
<dbReference type="PROSITE" id="PS00455">
    <property type="entry name" value="AMP_BINDING"/>
    <property type="match status" value="4"/>
</dbReference>
<dbReference type="SUPFAM" id="SSF52777">
    <property type="entry name" value="CoA-dependent acyltransferases"/>
    <property type="match status" value="8"/>
</dbReference>
<dbReference type="InterPro" id="IPR010071">
    <property type="entry name" value="AA_adenyl_dom"/>
</dbReference>
<dbReference type="InterPro" id="IPR006162">
    <property type="entry name" value="Ppantetheine_attach_site"/>
</dbReference>
<dbReference type="SUPFAM" id="SSF47336">
    <property type="entry name" value="ACP-like"/>
    <property type="match status" value="4"/>
</dbReference>
<dbReference type="InterPro" id="IPR013216">
    <property type="entry name" value="Methyltransf_11"/>
</dbReference>
<dbReference type="PROSITE" id="PS00012">
    <property type="entry name" value="PHOSPHOPANTETHEINE"/>
    <property type="match status" value="2"/>
</dbReference>
<dbReference type="Gene3D" id="2.30.38.10">
    <property type="entry name" value="Luciferase, Domain 3"/>
    <property type="match status" value="2"/>
</dbReference>
<dbReference type="Gene3D" id="3.40.50.12780">
    <property type="entry name" value="N-terminal domain of ligase-like"/>
    <property type="match status" value="2"/>
</dbReference>
<proteinExistence type="predicted"/>
<dbReference type="Proteomes" id="UP000741013">
    <property type="component" value="Unassembled WGS sequence"/>
</dbReference>
<dbReference type="Pfam" id="PF08242">
    <property type="entry name" value="Methyltransf_12"/>
    <property type="match status" value="1"/>
</dbReference>
<keyword evidence="3" id="KW-0597">Phosphoprotein</keyword>
<keyword evidence="7" id="KW-1185">Reference proteome</keyword>
<dbReference type="NCBIfam" id="TIGR01733">
    <property type="entry name" value="AA-adenyl-dom"/>
    <property type="match status" value="4"/>
</dbReference>
<dbReference type="CDD" id="cd17646">
    <property type="entry name" value="A_NRPS_AB3403-like"/>
    <property type="match status" value="1"/>
</dbReference>
<dbReference type="InterPro" id="IPR020845">
    <property type="entry name" value="AMP-binding_CS"/>
</dbReference>
<dbReference type="Gene3D" id="3.30.300.30">
    <property type="match status" value="6"/>
</dbReference>
<feature type="domain" description="Carrier" evidence="5">
    <location>
        <begin position="906"/>
        <end position="980"/>
    </location>
</feature>
<gene>
    <name evidence="6" type="ORF">JOM49_002719</name>
</gene>
<keyword evidence="4" id="KW-0677">Repeat</keyword>
<dbReference type="InterPro" id="IPR029063">
    <property type="entry name" value="SAM-dependent_MTases_sf"/>
</dbReference>
<dbReference type="Gene3D" id="3.40.50.980">
    <property type="match status" value="4"/>
</dbReference>